<feature type="binding site" evidence="6">
    <location>
        <position position="147"/>
    </location>
    <ligand>
        <name>S-adenosyl-L-methionine</name>
        <dbReference type="ChEBI" id="CHEBI:59789"/>
    </ligand>
</feature>
<dbReference type="FunFam" id="3.40.50.150:FF:000041">
    <property type="entry name" value="Ribosomal RNA small subunit methyltransferase G"/>
    <property type="match status" value="1"/>
</dbReference>
<dbReference type="EMBL" id="CP054706">
    <property type="protein sequence ID" value="QQK81786.1"/>
    <property type="molecule type" value="Genomic_DNA"/>
</dbReference>
<dbReference type="PANTHER" id="PTHR31760">
    <property type="entry name" value="S-ADENOSYL-L-METHIONINE-DEPENDENT METHYLTRANSFERASES SUPERFAMILY PROTEIN"/>
    <property type="match status" value="1"/>
</dbReference>
<keyword evidence="4 6" id="KW-0808">Transferase</keyword>
<evidence type="ECO:0000256" key="3">
    <source>
        <dbReference type="ARBA" id="ARBA00022603"/>
    </source>
</evidence>
<keyword evidence="5 6" id="KW-0949">S-adenosyl-L-methionine</keyword>
<dbReference type="AlphaFoldDB" id="A0A7T6ZE85"/>
<protein>
    <recommendedName>
        <fullName evidence="6">Ribosomal RNA small subunit methyltransferase G</fullName>
        <ecNumber evidence="6">2.1.1.-</ecNumber>
    </recommendedName>
    <alternativeName>
        <fullName evidence="6">16S rRNA 7-methylguanosine methyltransferase</fullName>
        <shortName evidence="6">16S rRNA m7G methyltransferase</shortName>
    </alternativeName>
</protein>
<comment type="subcellular location">
    <subcellularLocation>
        <location evidence="6">Cytoplasm</location>
    </subcellularLocation>
</comment>
<dbReference type="CDD" id="cd02440">
    <property type="entry name" value="AdoMet_MTases"/>
    <property type="match status" value="1"/>
</dbReference>
<organism evidence="7 8">
    <name type="scientific">Salicibibacter cibi</name>
    <dbReference type="NCBI Taxonomy" id="2743001"/>
    <lineage>
        <taxon>Bacteria</taxon>
        <taxon>Bacillati</taxon>
        <taxon>Bacillota</taxon>
        <taxon>Bacilli</taxon>
        <taxon>Bacillales</taxon>
        <taxon>Bacillaceae</taxon>
        <taxon>Salicibibacter</taxon>
    </lineage>
</organism>
<dbReference type="InterPro" id="IPR003682">
    <property type="entry name" value="rRNA_ssu_MeTfrase_G"/>
</dbReference>
<gene>
    <name evidence="6 7" type="primary">rsmG</name>
    <name evidence="7" type="ORF">HUG20_18950</name>
</gene>
<dbReference type="Proteomes" id="UP000595349">
    <property type="component" value="Chromosome"/>
</dbReference>
<dbReference type="NCBIfam" id="TIGR00138">
    <property type="entry name" value="rsmG_gidB"/>
    <property type="match status" value="1"/>
</dbReference>
<evidence type="ECO:0000256" key="2">
    <source>
        <dbReference type="ARBA" id="ARBA00022552"/>
    </source>
</evidence>
<evidence type="ECO:0000256" key="4">
    <source>
        <dbReference type="ARBA" id="ARBA00022679"/>
    </source>
</evidence>
<evidence type="ECO:0000313" key="7">
    <source>
        <dbReference type="EMBL" id="QQK81786.1"/>
    </source>
</evidence>
<evidence type="ECO:0000256" key="5">
    <source>
        <dbReference type="ARBA" id="ARBA00022691"/>
    </source>
</evidence>
<dbReference type="EC" id="2.1.1.-" evidence="6"/>
<feature type="binding site" evidence="6">
    <location>
        <position position="82"/>
    </location>
    <ligand>
        <name>S-adenosyl-L-methionine</name>
        <dbReference type="ChEBI" id="CHEBI:59789"/>
    </ligand>
</feature>
<reference evidence="7 8" key="1">
    <citation type="submission" date="2020-06" db="EMBL/GenBank/DDBJ databases">
        <title>Genomic analysis of Salicibibacter sp. NKC21-4.</title>
        <authorList>
            <person name="Oh Y.J."/>
        </authorList>
    </citation>
    <scope>NUCLEOTIDE SEQUENCE [LARGE SCALE GENOMIC DNA]</scope>
    <source>
        <strain evidence="7 8">NKC21-4</strain>
    </source>
</reference>
<keyword evidence="2 6" id="KW-0698">rRNA processing</keyword>
<dbReference type="InterPro" id="IPR029063">
    <property type="entry name" value="SAM-dependent_MTases_sf"/>
</dbReference>
<comment type="similarity">
    <text evidence="6">Belongs to the methyltransferase superfamily. RNA methyltransferase RsmG family.</text>
</comment>
<keyword evidence="8" id="KW-1185">Reference proteome</keyword>
<evidence type="ECO:0000313" key="8">
    <source>
        <dbReference type="Proteomes" id="UP000595349"/>
    </source>
</evidence>
<feature type="binding site" evidence="6">
    <location>
        <begin position="128"/>
        <end position="129"/>
    </location>
    <ligand>
        <name>S-adenosyl-L-methionine</name>
        <dbReference type="ChEBI" id="CHEBI:59789"/>
    </ligand>
</feature>
<dbReference type="SUPFAM" id="SSF53335">
    <property type="entry name" value="S-adenosyl-L-methionine-dependent methyltransferases"/>
    <property type="match status" value="1"/>
</dbReference>
<evidence type="ECO:0000256" key="1">
    <source>
        <dbReference type="ARBA" id="ARBA00022490"/>
    </source>
</evidence>
<dbReference type="KEGG" id="scib:HUG20_18950"/>
<dbReference type="PANTHER" id="PTHR31760:SF0">
    <property type="entry name" value="S-ADENOSYL-L-METHIONINE-DEPENDENT METHYLTRANSFERASES SUPERFAMILY PROTEIN"/>
    <property type="match status" value="1"/>
</dbReference>
<dbReference type="Gene3D" id="3.40.50.150">
    <property type="entry name" value="Vaccinia Virus protein VP39"/>
    <property type="match status" value="1"/>
</dbReference>
<name>A0A7T6ZE85_9BACI</name>
<feature type="binding site" evidence="6">
    <location>
        <position position="77"/>
    </location>
    <ligand>
        <name>S-adenosyl-L-methionine</name>
        <dbReference type="ChEBI" id="CHEBI:59789"/>
    </ligand>
</feature>
<dbReference type="GO" id="GO:0005829">
    <property type="term" value="C:cytosol"/>
    <property type="evidence" value="ECO:0007669"/>
    <property type="project" value="TreeGrafter"/>
</dbReference>
<dbReference type="Pfam" id="PF02527">
    <property type="entry name" value="GidB"/>
    <property type="match status" value="1"/>
</dbReference>
<accession>A0A7T6ZE85</accession>
<feature type="binding site" evidence="6">
    <location>
        <begin position="100"/>
        <end position="102"/>
    </location>
    <ligand>
        <name>S-adenosyl-L-methionine</name>
        <dbReference type="ChEBI" id="CHEBI:59789"/>
    </ligand>
</feature>
<keyword evidence="1 6" id="KW-0963">Cytoplasm</keyword>
<dbReference type="PIRSF" id="PIRSF003078">
    <property type="entry name" value="GidB"/>
    <property type="match status" value="1"/>
</dbReference>
<evidence type="ECO:0000256" key="6">
    <source>
        <dbReference type="HAMAP-Rule" id="MF_00074"/>
    </source>
</evidence>
<sequence length="240" mass="27662">MFLKEWEKWLEEIDLYLHDKQKDQFQRYYETLITWNEKMNLTGITAKNEVYEKHFYDSLLATCCYPFENVHSLVDIGGGAGFPGVPLKICFPHMQLTVIDATKKRIQFLEHLVDHLSLENVNLLHMRAEDAARDERHRDSYDVAIARAVAKMPVLAEFCLPFVRKNGVWMALKGKAGDEEREMAAPAIRALNGGKVDEHYFELPTEASDRHIYVVAKQNDTPRAYPRKPATIKKQPLGLS</sequence>
<keyword evidence="3 6" id="KW-0489">Methyltransferase</keyword>
<dbReference type="GO" id="GO:0070043">
    <property type="term" value="F:rRNA (guanine-N7-)-methyltransferase activity"/>
    <property type="evidence" value="ECO:0007669"/>
    <property type="project" value="UniProtKB-UniRule"/>
</dbReference>
<comment type="function">
    <text evidence="6">Specifically methylates the N7 position of guanine in position 535 of 16S rRNA.</text>
</comment>
<dbReference type="HAMAP" id="MF_00074">
    <property type="entry name" value="16SrRNA_methyltr_G"/>
    <property type="match status" value="1"/>
</dbReference>
<proteinExistence type="inferred from homology"/>